<feature type="binding site" evidence="7">
    <location>
        <position position="91"/>
    </location>
    <ligand>
        <name>Mg(2+)</name>
        <dbReference type="ChEBI" id="CHEBI:18420"/>
        <label>1</label>
        <note>catalytic</note>
    </ligand>
</feature>
<evidence type="ECO:0000256" key="6">
    <source>
        <dbReference type="ARBA" id="ARBA00022842"/>
    </source>
</evidence>
<dbReference type="Gene3D" id="3.30.540.10">
    <property type="entry name" value="Fructose-1,6-Bisphosphatase, subunit A, domain 1"/>
    <property type="match status" value="1"/>
</dbReference>
<dbReference type="PROSITE" id="PS00629">
    <property type="entry name" value="IMP_1"/>
    <property type="match status" value="1"/>
</dbReference>
<dbReference type="Proteomes" id="UP000198649">
    <property type="component" value="Unassembled WGS sequence"/>
</dbReference>
<reference evidence="9 10" key="1">
    <citation type="submission" date="2016-10" db="EMBL/GenBank/DDBJ databases">
        <authorList>
            <person name="de Groot N.N."/>
        </authorList>
    </citation>
    <scope>NUCLEOTIDE SEQUENCE [LARGE SCALE GENOMIC DNA]</scope>
    <source>
        <strain evidence="9 10">CGMCC 1.11156</strain>
    </source>
</reference>
<proteinExistence type="inferred from homology"/>
<dbReference type="EMBL" id="FOQG01000005">
    <property type="protein sequence ID" value="SFI13962.1"/>
    <property type="molecule type" value="Genomic_DNA"/>
</dbReference>
<evidence type="ECO:0000256" key="8">
    <source>
        <dbReference type="RuleBase" id="RU364068"/>
    </source>
</evidence>
<organism evidence="9 10">
    <name type="scientific">Nocardioides psychrotolerans</name>
    <dbReference type="NCBI Taxonomy" id="1005945"/>
    <lineage>
        <taxon>Bacteria</taxon>
        <taxon>Bacillati</taxon>
        <taxon>Actinomycetota</taxon>
        <taxon>Actinomycetes</taxon>
        <taxon>Propionibacteriales</taxon>
        <taxon>Nocardioidaceae</taxon>
        <taxon>Nocardioides</taxon>
    </lineage>
</organism>
<comment type="similarity">
    <text evidence="3 8">Belongs to the inositol monophosphatase superfamily.</text>
</comment>
<dbReference type="InterPro" id="IPR020583">
    <property type="entry name" value="Inositol_monoP_metal-BS"/>
</dbReference>
<dbReference type="SUPFAM" id="SSF56655">
    <property type="entry name" value="Carbohydrate phosphatase"/>
    <property type="match status" value="1"/>
</dbReference>
<dbReference type="PRINTS" id="PR00377">
    <property type="entry name" value="IMPHPHTASES"/>
</dbReference>
<feature type="binding site" evidence="7">
    <location>
        <position position="72"/>
    </location>
    <ligand>
        <name>Mg(2+)</name>
        <dbReference type="ChEBI" id="CHEBI:18420"/>
        <label>1</label>
        <note>catalytic</note>
    </ligand>
</feature>
<dbReference type="EC" id="3.1.3.25" evidence="8"/>
<dbReference type="PROSITE" id="PS00630">
    <property type="entry name" value="IMP_2"/>
    <property type="match status" value="1"/>
</dbReference>
<dbReference type="STRING" id="1005945.SAMN05216561_105124"/>
<dbReference type="GO" id="GO:0046872">
    <property type="term" value="F:metal ion binding"/>
    <property type="evidence" value="ECO:0007669"/>
    <property type="project" value="UniProtKB-KW"/>
</dbReference>
<keyword evidence="5 8" id="KW-0378">Hydrolase</keyword>
<name>A0A1I3FS87_9ACTN</name>
<dbReference type="OrthoDB" id="9772456at2"/>
<feature type="binding site" evidence="7">
    <location>
        <position position="88"/>
    </location>
    <ligand>
        <name>Mg(2+)</name>
        <dbReference type="ChEBI" id="CHEBI:18420"/>
        <label>1</label>
        <note>catalytic</note>
    </ligand>
</feature>
<comment type="catalytic activity">
    <reaction evidence="1 8">
        <text>a myo-inositol phosphate + H2O = myo-inositol + phosphate</text>
        <dbReference type="Rhea" id="RHEA:24056"/>
        <dbReference type="ChEBI" id="CHEBI:15377"/>
        <dbReference type="ChEBI" id="CHEBI:17268"/>
        <dbReference type="ChEBI" id="CHEBI:43474"/>
        <dbReference type="ChEBI" id="CHEBI:84139"/>
        <dbReference type="EC" id="3.1.3.25"/>
    </reaction>
</comment>
<evidence type="ECO:0000256" key="4">
    <source>
        <dbReference type="ARBA" id="ARBA00022723"/>
    </source>
</evidence>
<evidence type="ECO:0000256" key="3">
    <source>
        <dbReference type="ARBA" id="ARBA00009759"/>
    </source>
</evidence>
<sequence>MTIDMTDELADLALGAARLAADLIRGRKADGVSVAATKTSDVDIVTEADRAAEALIRDTIRARRPDDAFLGEEGDDEEGTTGVRWVIDPIDGTVNFLYGLPNYAVSIAAEVDGEAVAGVVLNVVTRTEYVARSQDGHLVALRDGRQIGVRDQAPLSHRLIATGFSYDREVRVLQAEAASRLLPHIRDLRRLGSCALDLCLVADGSLDGYVEEGVNLWDHAAGGLIARTAGATTRLGTGVGGMTLLVCGPAHGFEELHAAVVDAGFAAPGTITERGE</sequence>
<evidence type="ECO:0000313" key="9">
    <source>
        <dbReference type="EMBL" id="SFI13962.1"/>
    </source>
</evidence>
<dbReference type="AlphaFoldDB" id="A0A1I3FS87"/>
<dbReference type="InterPro" id="IPR020550">
    <property type="entry name" value="Inositol_monophosphatase_CS"/>
</dbReference>
<evidence type="ECO:0000256" key="5">
    <source>
        <dbReference type="ARBA" id="ARBA00022801"/>
    </source>
</evidence>
<dbReference type="Pfam" id="PF00459">
    <property type="entry name" value="Inositol_P"/>
    <property type="match status" value="1"/>
</dbReference>
<dbReference type="PANTHER" id="PTHR20854:SF4">
    <property type="entry name" value="INOSITOL-1-MONOPHOSPHATASE-RELATED"/>
    <property type="match status" value="1"/>
</dbReference>
<protein>
    <recommendedName>
        <fullName evidence="8">Inositol-1-monophosphatase</fullName>
        <ecNumber evidence="8">3.1.3.25</ecNumber>
    </recommendedName>
</protein>
<comment type="cofactor">
    <cofactor evidence="2 7 8">
        <name>Mg(2+)</name>
        <dbReference type="ChEBI" id="CHEBI:18420"/>
    </cofactor>
</comment>
<dbReference type="CDD" id="cd01639">
    <property type="entry name" value="IMPase"/>
    <property type="match status" value="1"/>
</dbReference>
<dbReference type="GO" id="GO:0006020">
    <property type="term" value="P:inositol metabolic process"/>
    <property type="evidence" value="ECO:0007669"/>
    <property type="project" value="TreeGrafter"/>
</dbReference>
<dbReference type="GO" id="GO:0008934">
    <property type="term" value="F:inositol monophosphate 1-phosphatase activity"/>
    <property type="evidence" value="ECO:0007669"/>
    <property type="project" value="InterPro"/>
</dbReference>
<gene>
    <name evidence="9" type="ORF">SAMN05216561_105124</name>
</gene>
<evidence type="ECO:0000256" key="2">
    <source>
        <dbReference type="ARBA" id="ARBA00001946"/>
    </source>
</evidence>
<dbReference type="RefSeq" id="WP_091111897.1">
    <property type="nucleotide sequence ID" value="NZ_BKAF01000006.1"/>
</dbReference>
<dbReference type="InterPro" id="IPR033942">
    <property type="entry name" value="IMPase"/>
</dbReference>
<dbReference type="GO" id="GO:0007165">
    <property type="term" value="P:signal transduction"/>
    <property type="evidence" value="ECO:0007669"/>
    <property type="project" value="TreeGrafter"/>
</dbReference>
<dbReference type="Gene3D" id="3.40.190.80">
    <property type="match status" value="1"/>
</dbReference>
<feature type="binding site" evidence="7">
    <location>
        <position position="218"/>
    </location>
    <ligand>
        <name>Mg(2+)</name>
        <dbReference type="ChEBI" id="CHEBI:18420"/>
        <label>1</label>
        <note>catalytic</note>
    </ligand>
</feature>
<dbReference type="PANTHER" id="PTHR20854">
    <property type="entry name" value="INOSITOL MONOPHOSPHATASE"/>
    <property type="match status" value="1"/>
</dbReference>
<evidence type="ECO:0000256" key="1">
    <source>
        <dbReference type="ARBA" id="ARBA00001033"/>
    </source>
</evidence>
<keyword evidence="10" id="KW-1185">Reference proteome</keyword>
<keyword evidence="6 7" id="KW-0460">Magnesium</keyword>
<evidence type="ECO:0000256" key="7">
    <source>
        <dbReference type="PIRSR" id="PIRSR600760-2"/>
    </source>
</evidence>
<dbReference type="InterPro" id="IPR000760">
    <property type="entry name" value="Inositol_monophosphatase-like"/>
</dbReference>
<dbReference type="GO" id="GO:0046854">
    <property type="term" value="P:phosphatidylinositol phosphate biosynthetic process"/>
    <property type="evidence" value="ECO:0007669"/>
    <property type="project" value="InterPro"/>
</dbReference>
<evidence type="ECO:0000313" key="10">
    <source>
        <dbReference type="Proteomes" id="UP000198649"/>
    </source>
</evidence>
<feature type="binding site" evidence="7">
    <location>
        <position position="90"/>
    </location>
    <ligand>
        <name>Mg(2+)</name>
        <dbReference type="ChEBI" id="CHEBI:18420"/>
        <label>2</label>
    </ligand>
</feature>
<keyword evidence="4 7" id="KW-0479">Metal-binding</keyword>
<accession>A0A1I3FS87</accession>